<dbReference type="GO" id="GO:0008270">
    <property type="term" value="F:zinc ion binding"/>
    <property type="evidence" value="ECO:0007669"/>
    <property type="project" value="UniProtKB-KW"/>
</dbReference>
<dbReference type="EMBL" id="GL433851">
    <property type="protein sequence ID" value="EFN53442.1"/>
    <property type="molecule type" value="Genomic_DNA"/>
</dbReference>
<dbReference type="PROSITE" id="PS51141">
    <property type="entry name" value="ZF_SBP"/>
    <property type="match status" value="1"/>
</dbReference>
<evidence type="ECO:0000256" key="3">
    <source>
        <dbReference type="ARBA" id="ARBA00022833"/>
    </source>
</evidence>
<evidence type="ECO:0000256" key="2">
    <source>
        <dbReference type="ARBA" id="ARBA00022771"/>
    </source>
</evidence>
<name>E1ZKU9_CHLVA</name>
<feature type="compositionally biased region" description="Pro residues" evidence="4">
    <location>
        <begin position="160"/>
        <end position="169"/>
    </location>
</feature>
<evidence type="ECO:0000256" key="1">
    <source>
        <dbReference type="ARBA" id="ARBA00022723"/>
    </source>
</evidence>
<keyword evidence="7" id="KW-1185">Reference proteome</keyword>
<dbReference type="Pfam" id="PF03110">
    <property type="entry name" value="SBP"/>
    <property type="match status" value="1"/>
</dbReference>
<dbReference type="AlphaFoldDB" id="E1ZKU9"/>
<dbReference type="InterPro" id="IPR004333">
    <property type="entry name" value="SBP_dom"/>
</dbReference>
<keyword evidence="2" id="KW-0863">Zinc-finger</keyword>
<feature type="region of interest" description="Disordered" evidence="4">
    <location>
        <begin position="1"/>
        <end position="66"/>
    </location>
</feature>
<dbReference type="KEGG" id="cvr:CHLNCDRAFT_136692"/>
<keyword evidence="1" id="KW-0479">Metal-binding</keyword>
<feature type="compositionally biased region" description="Basic residues" evidence="4">
    <location>
        <begin position="55"/>
        <end position="65"/>
    </location>
</feature>
<dbReference type="InterPro" id="IPR036893">
    <property type="entry name" value="SBP_sf"/>
</dbReference>
<keyword evidence="3" id="KW-0862">Zinc</keyword>
<dbReference type="PANTHER" id="PTHR31251:SF169">
    <property type="entry name" value="SQUAMOSA PROMOTER-BINDING-LIKE PROTEIN 8"/>
    <property type="match status" value="1"/>
</dbReference>
<feature type="domain" description="SBP-type" evidence="5">
    <location>
        <begin position="62"/>
        <end position="137"/>
    </location>
</feature>
<dbReference type="PANTHER" id="PTHR31251">
    <property type="entry name" value="SQUAMOSA PROMOTER-BINDING-LIKE PROTEIN 4"/>
    <property type="match status" value="1"/>
</dbReference>
<dbReference type="InParanoid" id="E1ZKU9"/>
<feature type="region of interest" description="Disordered" evidence="4">
    <location>
        <begin position="135"/>
        <end position="171"/>
    </location>
</feature>
<evidence type="ECO:0000313" key="6">
    <source>
        <dbReference type="EMBL" id="EFN53442.1"/>
    </source>
</evidence>
<dbReference type="Proteomes" id="UP000008141">
    <property type="component" value="Unassembled WGS sequence"/>
</dbReference>
<dbReference type="GeneID" id="17353033"/>
<dbReference type="OrthoDB" id="515760at2759"/>
<evidence type="ECO:0000256" key="4">
    <source>
        <dbReference type="SAM" id="MobiDB-lite"/>
    </source>
</evidence>
<dbReference type="RefSeq" id="XP_005845544.1">
    <property type="nucleotide sequence ID" value="XM_005845482.1"/>
</dbReference>
<dbReference type="InterPro" id="IPR044817">
    <property type="entry name" value="SBP-like"/>
</dbReference>
<protein>
    <recommendedName>
        <fullName evidence="5">SBP-type domain-containing protein</fullName>
    </recommendedName>
</protein>
<evidence type="ECO:0000259" key="5">
    <source>
        <dbReference type="PROSITE" id="PS51141"/>
    </source>
</evidence>
<feature type="compositionally biased region" description="Polar residues" evidence="4">
    <location>
        <begin position="29"/>
        <end position="39"/>
    </location>
</feature>
<dbReference type="FunCoup" id="E1ZKU9">
    <property type="interactions" value="15"/>
</dbReference>
<dbReference type="GO" id="GO:0005634">
    <property type="term" value="C:nucleus"/>
    <property type="evidence" value="ECO:0007669"/>
    <property type="project" value="InterPro"/>
</dbReference>
<proteinExistence type="predicted"/>
<reference evidence="6 7" key="1">
    <citation type="journal article" date="2010" name="Plant Cell">
        <title>The Chlorella variabilis NC64A genome reveals adaptation to photosymbiosis, coevolution with viruses, and cryptic sex.</title>
        <authorList>
            <person name="Blanc G."/>
            <person name="Duncan G."/>
            <person name="Agarkova I."/>
            <person name="Borodovsky M."/>
            <person name="Gurnon J."/>
            <person name="Kuo A."/>
            <person name="Lindquist E."/>
            <person name="Lucas S."/>
            <person name="Pangilinan J."/>
            <person name="Polle J."/>
            <person name="Salamov A."/>
            <person name="Terry A."/>
            <person name="Yamada T."/>
            <person name="Dunigan D.D."/>
            <person name="Grigoriev I.V."/>
            <person name="Claverie J.M."/>
            <person name="Van Etten J.L."/>
        </authorList>
    </citation>
    <scope>NUCLEOTIDE SEQUENCE [LARGE SCALE GENOMIC DNA]</scope>
    <source>
        <strain evidence="6 7">NC64A</strain>
    </source>
</reference>
<accession>E1ZKU9</accession>
<evidence type="ECO:0000313" key="7">
    <source>
        <dbReference type="Proteomes" id="UP000008141"/>
    </source>
</evidence>
<dbReference type="GO" id="GO:0003677">
    <property type="term" value="F:DNA binding"/>
    <property type="evidence" value="ECO:0007669"/>
    <property type="project" value="InterPro"/>
</dbReference>
<gene>
    <name evidence="6" type="ORF">CHLNCDRAFT_136692</name>
</gene>
<sequence length="342" mass="36267">MVETPGGDVPFELDTLAADPATTEHHNNASEPSLATSGSHGEDGASCGSNPSSRQRGKQPHRRQCRIPGCGGRLAASYNMKYCICNRCREQKVLDVHGVPHRWCQQCSKLHGLEAFEDARRSCKGSLLRHQQLRWASSRRATGGAAEEAQEQRRARSPQARPPPLPQLPPQLVQLAPSPWALLPPTPPPLAVAPASALHRQAGAPPRAPDLQLAHLALQQLEADMPDTLWVPSAAQLDHFNSQMGFQLEASFATPPPALPPSLPPLALRGSTAAGSSGNASGCAAPAHTPLPTVVQALFIGGEQAWPLAPGIAGLACAGQAQRLMHPGLITRKNGKTYRALP</sequence>
<dbReference type="Gene3D" id="4.10.1100.10">
    <property type="entry name" value="Transcription factor, SBP-box domain"/>
    <property type="match status" value="1"/>
</dbReference>
<dbReference type="SUPFAM" id="SSF103612">
    <property type="entry name" value="SBT domain"/>
    <property type="match status" value="1"/>
</dbReference>
<organism evidence="7">
    <name type="scientific">Chlorella variabilis</name>
    <name type="common">Green alga</name>
    <dbReference type="NCBI Taxonomy" id="554065"/>
    <lineage>
        <taxon>Eukaryota</taxon>
        <taxon>Viridiplantae</taxon>
        <taxon>Chlorophyta</taxon>
        <taxon>core chlorophytes</taxon>
        <taxon>Trebouxiophyceae</taxon>
        <taxon>Chlorellales</taxon>
        <taxon>Chlorellaceae</taxon>
        <taxon>Chlorella clade</taxon>
        <taxon>Chlorella</taxon>
    </lineage>
</organism>